<dbReference type="EMBL" id="KY753832">
    <property type="protein sequence ID" value="AVW86154.1"/>
    <property type="molecule type" value="Genomic_DNA"/>
</dbReference>
<evidence type="ECO:0000256" key="1">
    <source>
        <dbReference type="SAM" id="Phobius"/>
    </source>
</evidence>
<accession>A0A343W6D2</accession>
<name>A0A343W6D2_9ANNE</name>
<dbReference type="AlphaFoldDB" id="A0A343W6D2"/>
<sequence>MPHLSPLNWLLAPLIFFLLLASFSSILWWSQAPSCPLLSDALATPNKTHWKW</sequence>
<protein>
    <submittedName>
        <fullName evidence="2">ATP synthase F0 subunit 8</fullName>
    </submittedName>
</protein>
<geneLocation type="mitochondrion" evidence="2"/>
<proteinExistence type="predicted"/>
<keyword evidence="2" id="KW-0496">Mitochondrion</keyword>
<organism evidence="2">
    <name type="scientific">Panthalis oerstedi</name>
    <dbReference type="NCBI Taxonomy" id="318815"/>
    <lineage>
        <taxon>Eukaryota</taxon>
        <taxon>Metazoa</taxon>
        <taxon>Spiralia</taxon>
        <taxon>Lophotrochozoa</taxon>
        <taxon>Annelida</taxon>
        <taxon>Polychaeta</taxon>
        <taxon>Errantia</taxon>
        <taxon>Phyllodocida</taxon>
        <taxon>Acoetidae</taxon>
        <taxon>Panthalis</taxon>
    </lineage>
</organism>
<feature type="transmembrane region" description="Helical" evidence="1">
    <location>
        <begin position="7"/>
        <end position="29"/>
    </location>
</feature>
<keyword evidence="1" id="KW-0472">Membrane</keyword>
<keyword evidence="1" id="KW-0812">Transmembrane</keyword>
<evidence type="ECO:0000313" key="2">
    <source>
        <dbReference type="EMBL" id="AVW86154.1"/>
    </source>
</evidence>
<keyword evidence="1" id="KW-1133">Transmembrane helix</keyword>
<gene>
    <name evidence="2" type="primary">ATP8</name>
</gene>
<reference evidence="2" key="1">
    <citation type="journal article" date="2018" name="Mol. Phylogenet. Evol.">
        <title>Phylogeny, evolution and mitochondrial gene order rearrangement in scale worms (Aphroditiformia, Annelida).</title>
        <authorList>
            <person name="Zhang Y."/>
            <person name="Sun J."/>
            <person name="Rouse G.W."/>
            <person name="Wiklund H."/>
            <person name="Pleijel F."/>
            <person name="Watanabe H.K."/>
            <person name="Chen C."/>
            <person name="Qian P.-Y."/>
            <person name="Qiu J.-W."/>
        </authorList>
    </citation>
    <scope>NUCLEOTIDE SEQUENCE</scope>
</reference>